<protein>
    <submittedName>
        <fullName evidence="2">Uncharacterized protein</fullName>
    </submittedName>
</protein>
<gene>
    <name evidence="2" type="ORF">NAES01612_LOCUS673</name>
</gene>
<dbReference type="AlphaFoldDB" id="A0A7S4JJH2"/>
<sequence length="190" mass="22800">MSNKSTEEMQDVDEVNGMGYPTCLIYIENPEPGVVNGIEIKKGDICLRQFAQEDFEVAVIARREPESEEEREKEKKAKEEWKNSEKEKEEAKRERERKEMEEWEKGAEERRKEEEEQAEERRRKAQEERRKKNEKRRKENEKRKKDSEKMRKGAEKRAIQHCKEKEKIFALSFSQRMDSLLVAVMTCNKV</sequence>
<accession>A0A7S4JJH2</accession>
<organism evidence="2">
    <name type="scientific">Paramoeba aestuarina</name>
    <dbReference type="NCBI Taxonomy" id="180227"/>
    <lineage>
        <taxon>Eukaryota</taxon>
        <taxon>Amoebozoa</taxon>
        <taxon>Discosea</taxon>
        <taxon>Flabellinia</taxon>
        <taxon>Dactylopodida</taxon>
        <taxon>Paramoebidae</taxon>
        <taxon>Paramoeba</taxon>
    </lineage>
</organism>
<reference evidence="2" key="1">
    <citation type="submission" date="2021-01" db="EMBL/GenBank/DDBJ databases">
        <authorList>
            <person name="Corre E."/>
            <person name="Pelletier E."/>
            <person name="Niang G."/>
            <person name="Scheremetjew M."/>
            <person name="Finn R."/>
            <person name="Kale V."/>
            <person name="Holt S."/>
            <person name="Cochrane G."/>
            <person name="Meng A."/>
            <person name="Brown T."/>
            <person name="Cohen L."/>
        </authorList>
    </citation>
    <scope>NUCLEOTIDE SEQUENCE</scope>
    <source>
        <strain evidence="2">SoJaBio B1-5/56/2</strain>
    </source>
</reference>
<evidence type="ECO:0000256" key="1">
    <source>
        <dbReference type="SAM" id="MobiDB-lite"/>
    </source>
</evidence>
<feature type="region of interest" description="Disordered" evidence="1">
    <location>
        <begin position="61"/>
        <end position="159"/>
    </location>
</feature>
<name>A0A7S4JJH2_9EUKA</name>
<evidence type="ECO:0000313" key="2">
    <source>
        <dbReference type="EMBL" id="CAE2265481.1"/>
    </source>
</evidence>
<dbReference type="EMBL" id="HBKR01001086">
    <property type="protein sequence ID" value="CAE2265481.1"/>
    <property type="molecule type" value="Transcribed_RNA"/>
</dbReference>
<proteinExistence type="predicted"/>